<proteinExistence type="predicted"/>
<reference evidence="2 3" key="1">
    <citation type="submission" date="2019-08" db="EMBL/GenBank/DDBJ databases">
        <title>The genome sequence of a newly discovered highly antifungal drug resistant Aspergillus species, Aspergillus tanneri NIH 1004.</title>
        <authorList>
            <person name="Mounaud S."/>
            <person name="Singh I."/>
            <person name="Joardar V."/>
            <person name="Pakala S."/>
            <person name="Pakala S."/>
            <person name="Venepally P."/>
            <person name="Chung J.K."/>
            <person name="Losada L."/>
            <person name="Nierman W.C."/>
        </authorList>
    </citation>
    <scope>NUCLEOTIDE SEQUENCE [LARGE SCALE GENOMIC DNA]</scope>
    <source>
        <strain evidence="2 3">NIH1004</strain>
    </source>
</reference>
<dbReference type="EMBL" id="QUQM01000001">
    <property type="protein sequence ID" value="KAA8649473.1"/>
    <property type="molecule type" value="Genomic_DNA"/>
</dbReference>
<name>A0A5M9MX40_9EURO</name>
<comment type="caution">
    <text evidence="2">The sequence shown here is derived from an EMBL/GenBank/DDBJ whole genome shotgun (WGS) entry which is preliminary data.</text>
</comment>
<evidence type="ECO:0000259" key="1">
    <source>
        <dbReference type="PROSITE" id="PS50948"/>
    </source>
</evidence>
<evidence type="ECO:0000313" key="3">
    <source>
        <dbReference type="Proteomes" id="UP000324241"/>
    </source>
</evidence>
<organism evidence="2 3">
    <name type="scientific">Aspergillus tanneri</name>
    <dbReference type="NCBI Taxonomy" id="1220188"/>
    <lineage>
        <taxon>Eukaryota</taxon>
        <taxon>Fungi</taxon>
        <taxon>Dikarya</taxon>
        <taxon>Ascomycota</taxon>
        <taxon>Pezizomycotina</taxon>
        <taxon>Eurotiomycetes</taxon>
        <taxon>Eurotiomycetidae</taxon>
        <taxon>Eurotiales</taxon>
        <taxon>Aspergillaceae</taxon>
        <taxon>Aspergillus</taxon>
        <taxon>Aspergillus subgen. Circumdati</taxon>
    </lineage>
</organism>
<dbReference type="AlphaFoldDB" id="A0A5M9MX40"/>
<dbReference type="VEuPathDB" id="FungiDB:EYZ11_012470"/>
<dbReference type="InterPro" id="IPR003609">
    <property type="entry name" value="Pan_app"/>
</dbReference>
<dbReference type="Proteomes" id="UP000324241">
    <property type="component" value="Unassembled WGS sequence"/>
</dbReference>
<dbReference type="GeneID" id="54324846"/>
<dbReference type="PANTHER" id="PTHR47327">
    <property type="entry name" value="FI18240P1-RELATED"/>
    <property type="match status" value="1"/>
</dbReference>
<feature type="domain" description="Apple" evidence="1">
    <location>
        <begin position="101"/>
        <end position="177"/>
    </location>
</feature>
<dbReference type="SUPFAM" id="SSF57414">
    <property type="entry name" value="Hairpin loop containing domain-like"/>
    <property type="match status" value="1"/>
</dbReference>
<dbReference type="OrthoDB" id="4388755at2759"/>
<dbReference type="PROSITE" id="PS50948">
    <property type="entry name" value="PAN"/>
    <property type="match status" value="1"/>
</dbReference>
<dbReference type="GO" id="GO:0009653">
    <property type="term" value="P:anatomical structure morphogenesis"/>
    <property type="evidence" value="ECO:0007669"/>
    <property type="project" value="TreeGrafter"/>
</dbReference>
<gene>
    <name evidence="2" type="ORF">ATNIH1004_002144</name>
</gene>
<evidence type="ECO:0000313" key="2">
    <source>
        <dbReference type="EMBL" id="KAA8649473.1"/>
    </source>
</evidence>
<dbReference type="PANTHER" id="PTHR47327:SF1">
    <property type="entry name" value="RE15579P"/>
    <property type="match status" value="1"/>
</dbReference>
<sequence length="404" mass="43808">MAITTPHLDHHPVLALGLVQALAQAPLDHRLVLVLTLALALALAQAPLDHRLVLVQAQALVQALYVHLHGKERQTGIQLPRPHDGKLYKTSSGDYMYIQCCTDRNNGLLLGADTVADFGECMDLCMKDKTGQCRSVTFTSGPTGRANSINCALWAHGGFSPDESFDEGHHAYFVEAPYVDQPDDDIELCSTQCPGAHNQVFTSQYGETFLMICGKRHGTPGVSQFVDSYEQCIDTCGLVGQCKSVDYHHRTGSCTFGDHGGEPLIDAPGYASAWSMGCSGACKKYPKPPPPADEKHCPGPGGYHMGNWAVDGQPWLTRCSTYMYNTKHGNSYILDAAATSVEECMKKCQDDSPRCVWGSFNFASGECTGFPGHWDTIETQTDGKVTEHVNFGRHPSSPGMAPAP</sequence>
<accession>A0A5M9MX40</accession>
<protein>
    <recommendedName>
        <fullName evidence="1">Apple domain-containing protein</fullName>
    </recommendedName>
</protein>
<dbReference type="RefSeq" id="XP_033428834.1">
    <property type="nucleotide sequence ID" value="XM_033566839.1"/>
</dbReference>
<dbReference type="InterPro" id="IPR052774">
    <property type="entry name" value="Celegans_DevNeuronal_Protein"/>
</dbReference>